<evidence type="ECO:0000259" key="3">
    <source>
        <dbReference type="Pfam" id="PF08729"/>
    </source>
</evidence>
<feature type="domain" description="Ubinuclein middle" evidence="4">
    <location>
        <begin position="377"/>
        <end position="619"/>
    </location>
</feature>
<feature type="region of interest" description="Disordered" evidence="2">
    <location>
        <begin position="304"/>
        <end position="352"/>
    </location>
</feature>
<feature type="compositionally biased region" description="Basic residues" evidence="2">
    <location>
        <begin position="153"/>
        <end position="162"/>
    </location>
</feature>
<evidence type="ECO:0000256" key="2">
    <source>
        <dbReference type="SAM" id="MobiDB-lite"/>
    </source>
</evidence>
<name>A0A165HPD2_9BASI</name>
<feature type="region of interest" description="Disordered" evidence="2">
    <location>
        <begin position="1"/>
        <end position="184"/>
    </location>
</feature>
<feature type="region of interest" description="Disordered" evidence="2">
    <location>
        <begin position="203"/>
        <end position="245"/>
    </location>
</feature>
<gene>
    <name evidence="5" type="ORF">CALCODRAFT_186789</name>
</gene>
<organism evidence="5 6">
    <name type="scientific">Calocera cornea HHB12733</name>
    <dbReference type="NCBI Taxonomy" id="1353952"/>
    <lineage>
        <taxon>Eukaryota</taxon>
        <taxon>Fungi</taxon>
        <taxon>Dikarya</taxon>
        <taxon>Basidiomycota</taxon>
        <taxon>Agaricomycotina</taxon>
        <taxon>Dacrymycetes</taxon>
        <taxon>Dacrymycetales</taxon>
        <taxon>Dacrymycetaceae</taxon>
        <taxon>Calocera</taxon>
    </lineage>
</organism>
<keyword evidence="6" id="KW-1185">Reference proteome</keyword>
<evidence type="ECO:0000259" key="4">
    <source>
        <dbReference type="Pfam" id="PF14075"/>
    </source>
</evidence>
<evidence type="ECO:0000256" key="1">
    <source>
        <dbReference type="ARBA" id="ARBA00022553"/>
    </source>
</evidence>
<dbReference type="AlphaFoldDB" id="A0A165HPD2"/>
<feature type="compositionally biased region" description="Pro residues" evidence="2">
    <location>
        <begin position="111"/>
        <end position="122"/>
    </location>
</feature>
<dbReference type="Pfam" id="PF08729">
    <property type="entry name" value="HUN"/>
    <property type="match status" value="1"/>
</dbReference>
<evidence type="ECO:0008006" key="7">
    <source>
        <dbReference type="Google" id="ProtNLM"/>
    </source>
</evidence>
<dbReference type="EMBL" id="KV423939">
    <property type="protein sequence ID" value="KZT59556.1"/>
    <property type="molecule type" value="Genomic_DNA"/>
</dbReference>
<evidence type="ECO:0000313" key="6">
    <source>
        <dbReference type="Proteomes" id="UP000076842"/>
    </source>
</evidence>
<dbReference type="Proteomes" id="UP000076842">
    <property type="component" value="Unassembled WGS sequence"/>
</dbReference>
<dbReference type="OrthoDB" id="5576775at2759"/>
<accession>A0A165HPD2</accession>
<feature type="region of interest" description="Disordered" evidence="2">
    <location>
        <begin position="503"/>
        <end position="545"/>
    </location>
</feature>
<proteinExistence type="predicted"/>
<evidence type="ECO:0000313" key="5">
    <source>
        <dbReference type="EMBL" id="KZT59556.1"/>
    </source>
</evidence>
<dbReference type="InterPro" id="IPR026947">
    <property type="entry name" value="UBN_middle_dom"/>
</dbReference>
<feature type="compositionally biased region" description="Low complexity" evidence="2">
    <location>
        <begin position="503"/>
        <end position="521"/>
    </location>
</feature>
<dbReference type="InParanoid" id="A0A165HPD2"/>
<reference evidence="5 6" key="1">
    <citation type="journal article" date="2016" name="Mol. Biol. Evol.">
        <title>Comparative Genomics of Early-Diverging Mushroom-Forming Fungi Provides Insights into the Origins of Lignocellulose Decay Capabilities.</title>
        <authorList>
            <person name="Nagy L.G."/>
            <person name="Riley R."/>
            <person name="Tritt A."/>
            <person name="Adam C."/>
            <person name="Daum C."/>
            <person name="Floudas D."/>
            <person name="Sun H."/>
            <person name="Yadav J.S."/>
            <person name="Pangilinan J."/>
            <person name="Larsson K.H."/>
            <person name="Matsuura K."/>
            <person name="Barry K."/>
            <person name="Labutti K."/>
            <person name="Kuo R."/>
            <person name="Ohm R.A."/>
            <person name="Bhattacharya S.S."/>
            <person name="Shirouzu T."/>
            <person name="Yoshinaga Y."/>
            <person name="Martin F.M."/>
            <person name="Grigoriev I.V."/>
            <person name="Hibbett D.S."/>
        </authorList>
    </citation>
    <scope>NUCLEOTIDE SEQUENCE [LARGE SCALE GENOMIC DNA]</scope>
    <source>
        <strain evidence="5 6">HHB12733</strain>
    </source>
</reference>
<dbReference type="InterPro" id="IPR014840">
    <property type="entry name" value="HRD"/>
</dbReference>
<sequence length="639" mass="69620">MDVDSPPRLPEKETSPRHASYSPLSPVPISQSNSPSEAPPPPVSTNGTANKPSSPVSPLRPKSNIGLEIPMIDLTADSSGAPSPTNTPPRPAHILLPHIQLPVLPLKTEQPPTPSVIPPTPLKPEDASNPLTGTVEDAPASDVEMSGPEKAGPKVKKPRKQRGAASPPPTLPPPPPPLPTVRLDIALGGPSAYMINVLELARESGQRNPTPPPVVHSDESSSSDSEEDVKRKGKLGVGKKGVKHISRSKHYDLDDPFIDDSELIIDEPKYMGMTKQAGFYVSSGSVALKQDPTAKRSTKPKVNILGRAGSSKPRQPSIVSTGPGIPGIMTPSKDPAMRGALSPTQDEGKGKKRMLEASVTTLQDEGAAKKRKTLVADPFSPELDGMLEELREAVERESFEQKGKFPQSLKPILERVSLWALKNGEYGDNYFNVMPKIFPYNRYTMMKLIKKMMYADHQKLLADKTEELLILLKREVDAQRPRAEAEYEAALKVYEEHQAAKAAGGSAPAAAPSGTPGTPNAMQVDAQPPATPDANSSGIDMNQKEEKAPVKRYRWTEKMKELLWQLVELSNASAQLTNEKAQFDGSTSNVSEQGLRKDLYKRIVQCFPDGWMQSTNISREVSMLKKKYTKETERDDLEE</sequence>
<feature type="compositionally biased region" description="Polar residues" evidence="2">
    <location>
        <begin position="44"/>
        <end position="56"/>
    </location>
</feature>
<feature type="domain" description="Hpc2-related" evidence="3">
    <location>
        <begin position="243"/>
        <end position="286"/>
    </location>
</feature>
<feature type="compositionally biased region" description="Pro residues" evidence="2">
    <location>
        <begin position="166"/>
        <end position="179"/>
    </location>
</feature>
<keyword evidence="1" id="KW-0597">Phosphoprotein</keyword>
<protein>
    <recommendedName>
        <fullName evidence="7">Ubinuclein middle domain-containing protein</fullName>
    </recommendedName>
</protein>
<dbReference type="Pfam" id="PF14075">
    <property type="entry name" value="UBN_AB"/>
    <property type="match status" value="1"/>
</dbReference>
<dbReference type="STRING" id="1353952.A0A165HPD2"/>